<evidence type="ECO:0000313" key="1">
    <source>
        <dbReference type="EMBL" id="OJD39026.1"/>
    </source>
</evidence>
<accession>A0A1J9RG19</accession>
<organism evidence="1 2">
    <name type="scientific">Diplodia corticola</name>
    <dbReference type="NCBI Taxonomy" id="236234"/>
    <lineage>
        <taxon>Eukaryota</taxon>
        <taxon>Fungi</taxon>
        <taxon>Dikarya</taxon>
        <taxon>Ascomycota</taxon>
        <taxon>Pezizomycotina</taxon>
        <taxon>Dothideomycetes</taxon>
        <taxon>Dothideomycetes incertae sedis</taxon>
        <taxon>Botryosphaeriales</taxon>
        <taxon>Botryosphaeriaceae</taxon>
        <taxon>Diplodia</taxon>
    </lineage>
</organism>
<proteinExistence type="predicted"/>
<reference evidence="1 2" key="1">
    <citation type="submission" date="2016-10" db="EMBL/GenBank/DDBJ databases">
        <title>Proteomics and genomics reveal pathogen-plant mechanisms compatible with a hemibiotrophic lifestyle of Diplodia corticola.</title>
        <authorList>
            <person name="Fernandes I."/>
            <person name="De Jonge R."/>
            <person name="Van De Peer Y."/>
            <person name="Devreese B."/>
            <person name="Alves A."/>
            <person name="Esteves A.C."/>
        </authorList>
    </citation>
    <scope>NUCLEOTIDE SEQUENCE [LARGE SCALE GENOMIC DNA]</scope>
    <source>
        <strain evidence="1 2">CBS 112549</strain>
    </source>
</reference>
<keyword evidence="2" id="KW-1185">Reference proteome</keyword>
<dbReference type="RefSeq" id="XP_020134637.1">
    <property type="nucleotide sequence ID" value="XM_020274248.1"/>
</dbReference>
<gene>
    <name evidence="1" type="ORF">BKCO1_300084</name>
</gene>
<dbReference type="CDD" id="cd00719">
    <property type="entry name" value="GIY-YIG_SF"/>
    <property type="match status" value="1"/>
</dbReference>
<comment type="caution">
    <text evidence="1">The sequence shown here is derived from an EMBL/GenBank/DDBJ whole genome shotgun (WGS) entry which is preliminary data.</text>
</comment>
<dbReference type="AlphaFoldDB" id="A0A1J9RG19"/>
<dbReference type="GeneID" id="31014509"/>
<dbReference type="Proteomes" id="UP000183809">
    <property type="component" value="Unassembled WGS sequence"/>
</dbReference>
<sequence>MSQNPIQNPTWPKGYPFVAVQDHQSSQHDTVNVINGDLGRVIAHDPKSERCMVIIESRGSPGSRPCGWVSMRYIEIGQVPCVSRVEDLSIETNLPRPNSSTQTVKCTTGSFSDPFRKAATAMFSAYILNGNADLKGVVPHWLLELNSQDKLDSFLAPVFAGVGNAGLAGVLANPDVTVADITSKATLVDPSNHRGGIYMIRLADFKDKRSPELYIGQTYDFSSRAREHRASSKERNQAIYRSWRECTDQKMYIVCLIDGQGKIQKRQRTVAEQMFICLLETYHPDVLDPARFLTAADMNEAGLMGTDSTAEAGKSVYHHQRHAAVLQYFERCTREKSGWKGGVSRQQKFGAARGLNWSSPLVELFTTSDKVLWLKTSYPDMDVYRRSPTKIYKHRTGYLIVCKVTKHHWASGGKMDHSDVIEIVFPKDTEELSDGMEVNTVIEIAPGGQHHPVPYARLAGVGPWTNWDQANRVGIKVEWQDEDGQWKHRYCQSTYGGTRDTSGMWKDPGHVKAYGKTVALIHYFSHEVQQPMVKWPESYGTAEVKEMKYDHLRQKIRFVDVALTTRSIAPPQKLSHQAIEDKLRAASDYPELGQRGQTKIGGEFQKFPTGATPRYRPTCDGCHLGNVDPRRGCKAEANTGNACKPCYRLGLPCTWTATAALNQKPRLIQALKAPDKHTRSLEALEVDDPHLVMVNEDED</sequence>
<protein>
    <recommendedName>
        <fullName evidence="3">GIY-YIG domain-containing protein</fullName>
    </recommendedName>
</protein>
<evidence type="ECO:0000313" key="2">
    <source>
        <dbReference type="Proteomes" id="UP000183809"/>
    </source>
</evidence>
<name>A0A1J9RG19_9PEZI</name>
<dbReference type="EMBL" id="MNUE01000003">
    <property type="protein sequence ID" value="OJD39026.1"/>
    <property type="molecule type" value="Genomic_DNA"/>
</dbReference>
<dbReference type="STRING" id="236234.A0A1J9RG19"/>
<dbReference type="OrthoDB" id="4788824at2759"/>
<evidence type="ECO:0008006" key="3">
    <source>
        <dbReference type="Google" id="ProtNLM"/>
    </source>
</evidence>